<evidence type="ECO:0000313" key="6">
    <source>
        <dbReference type="Proteomes" id="UP000593890"/>
    </source>
</evidence>
<protein>
    <submittedName>
        <fullName evidence="5">MarR family transcriptional regulator</fullName>
    </submittedName>
</protein>
<evidence type="ECO:0000256" key="2">
    <source>
        <dbReference type="ARBA" id="ARBA00023125"/>
    </source>
</evidence>
<organism evidence="5 6">
    <name type="scientific">Solibaculum mannosilyticum</name>
    <dbReference type="NCBI Taxonomy" id="2780922"/>
    <lineage>
        <taxon>Bacteria</taxon>
        <taxon>Bacillati</taxon>
        <taxon>Bacillota</taxon>
        <taxon>Clostridia</taxon>
        <taxon>Eubacteriales</taxon>
        <taxon>Oscillospiraceae</taxon>
        <taxon>Solibaculum</taxon>
    </lineage>
</organism>
<dbReference type="InterPro" id="IPR000835">
    <property type="entry name" value="HTH_MarR-typ"/>
</dbReference>
<keyword evidence="1" id="KW-0805">Transcription regulation</keyword>
<name>A0A7I8D225_9FIRM</name>
<dbReference type="KEGG" id="sman:C12CBH8_03910"/>
<proteinExistence type="predicted"/>
<accession>A0A7I8D225</accession>
<keyword evidence="3" id="KW-0804">Transcription</keyword>
<dbReference type="PROSITE" id="PS50995">
    <property type="entry name" value="HTH_MARR_2"/>
    <property type="match status" value="1"/>
</dbReference>
<dbReference type="GO" id="GO:0003677">
    <property type="term" value="F:DNA binding"/>
    <property type="evidence" value="ECO:0007669"/>
    <property type="project" value="UniProtKB-KW"/>
</dbReference>
<gene>
    <name evidence="5" type="ORF">C12CBH8_03910</name>
</gene>
<dbReference type="PANTHER" id="PTHR42756">
    <property type="entry name" value="TRANSCRIPTIONAL REGULATOR, MARR"/>
    <property type="match status" value="1"/>
</dbReference>
<reference evidence="6" key="1">
    <citation type="submission" date="2020-07" db="EMBL/GenBank/DDBJ databases">
        <title>Complete genome sequencing of Clostridia bacterium strain 12CBH8.</title>
        <authorList>
            <person name="Sakamoto M."/>
            <person name="Murakami T."/>
            <person name="Mori H."/>
        </authorList>
    </citation>
    <scope>NUCLEOTIDE SEQUENCE [LARGE SCALE GENOMIC DNA]</scope>
    <source>
        <strain evidence="6">12CBH8</strain>
    </source>
</reference>
<dbReference type="Gene3D" id="1.10.10.10">
    <property type="entry name" value="Winged helix-like DNA-binding domain superfamily/Winged helix DNA-binding domain"/>
    <property type="match status" value="1"/>
</dbReference>
<dbReference type="InterPro" id="IPR023187">
    <property type="entry name" value="Tscrpt_reg_MarR-type_CS"/>
</dbReference>
<dbReference type="SMART" id="SM00347">
    <property type="entry name" value="HTH_MARR"/>
    <property type="match status" value="1"/>
</dbReference>
<dbReference type="PROSITE" id="PS01117">
    <property type="entry name" value="HTH_MARR_1"/>
    <property type="match status" value="1"/>
</dbReference>
<evidence type="ECO:0000256" key="3">
    <source>
        <dbReference type="ARBA" id="ARBA00023163"/>
    </source>
</evidence>
<dbReference type="InterPro" id="IPR036388">
    <property type="entry name" value="WH-like_DNA-bd_sf"/>
</dbReference>
<dbReference type="Proteomes" id="UP000593890">
    <property type="component" value="Chromosome"/>
</dbReference>
<dbReference type="GO" id="GO:0003700">
    <property type="term" value="F:DNA-binding transcription factor activity"/>
    <property type="evidence" value="ECO:0007669"/>
    <property type="project" value="InterPro"/>
</dbReference>
<dbReference type="PANTHER" id="PTHR42756:SF2">
    <property type="entry name" value="MARR FAMILY REGULATORY PROTEIN"/>
    <property type="match status" value="1"/>
</dbReference>
<dbReference type="RefSeq" id="WP_215533423.1">
    <property type="nucleotide sequence ID" value="NZ_AP023321.1"/>
</dbReference>
<evidence type="ECO:0000256" key="1">
    <source>
        <dbReference type="ARBA" id="ARBA00023015"/>
    </source>
</evidence>
<feature type="domain" description="HTH marR-type" evidence="4">
    <location>
        <begin position="1"/>
        <end position="138"/>
    </location>
</feature>
<dbReference type="InterPro" id="IPR036390">
    <property type="entry name" value="WH_DNA-bd_sf"/>
</dbReference>
<keyword evidence="2" id="KW-0238">DNA-binding</keyword>
<evidence type="ECO:0000259" key="4">
    <source>
        <dbReference type="PROSITE" id="PS50995"/>
    </source>
</evidence>
<dbReference type="SUPFAM" id="SSF46785">
    <property type="entry name" value="Winged helix' DNA-binding domain"/>
    <property type="match status" value="1"/>
</dbReference>
<evidence type="ECO:0000313" key="5">
    <source>
        <dbReference type="EMBL" id="BCI59752.1"/>
    </source>
</evidence>
<sequence length="167" mass="19330">MMQKDTRRIEKHIAMIFRVGQKYFARQLRPWDVGAGMHPFLIELGRTPGISQDELSMVMHVDKGTTARAVKKLIEQGFVSREVNPEDRRAYRLYLTSRGREVIPVIFSSISGWQDILLNGIEPSQREVIIEGLNRMLDNALDFFGKDPRREKGWLEEDREDCPGSIK</sequence>
<dbReference type="AlphaFoldDB" id="A0A7I8D225"/>
<dbReference type="PRINTS" id="PR00598">
    <property type="entry name" value="HTHMARR"/>
</dbReference>
<dbReference type="EMBL" id="AP023321">
    <property type="protein sequence ID" value="BCI59752.1"/>
    <property type="molecule type" value="Genomic_DNA"/>
</dbReference>
<dbReference type="Pfam" id="PF01047">
    <property type="entry name" value="MarR"/>
    <property type="match status" value="1"/>
</dbReference>
<keyword evidence="6" id="KW-1185">Reference proteome</keyword>